<evidence type="ECO:0000313" key="2">
    <source>
        <dbReference type="Proteomes" id="UP000234323"/>
    </source>
</evidence>
<accession>A0A2I1G1R4</accession>
<reference evidence="1 2" key="1">
    <citation type="submission" date="2015-10" db="EMBL/GenBank/DDBJ databases">
        <title>Genome analyses suggest a sexual origin of heterokaryosis in a supposedly ancient asexual fungus.</title>
        <authorList>
            <person name="Ropars J."/>
            <person name="Sedzielewska K."/>
            <person name="Noel J."/>
            <person name="Charron P."/>
            <person name="Farinelli L."/>
            <person name="Marton T."/>
            <person name="Kruger M."/>
            <person name="Pelin A."/>
            <person name="Brachmann A."/>
            <person name="Corradi N."/>
        </authorList>
    </citation>
    <scope>NUCLEOTIDE SEQUENCE [LARGE SCALE GENOMIC DNA]</scope>
    <source>
        <strain evidence="1 2">A4</strain>
    </source>
</reference>
<sequence length="143" mass="16930">MGKFVLSYCYGRDAHKKNQEIYVKNANFNKYQVHVKISSVDSTTLSEEIDDKIIYMEDLEKRKKVYGISEECNEPGTRSYWYQPCNEKRFKENFKIGLKFQNVTYITRGGFSKINLAEWPEGFISYWNNENQNGTDLQDKNLH</sequence>
<protein>
    <submittedName>
        <fullName evidence="1">Uncharacterized protein</fullName>
    </submittedName>
</protein>
<dbReference type="AlphaFoldDB" id="A0A2I1G1R4"/>
<dbReference type="VEuPathDB" id="FungiDB:FUN_015824"/>
<dbReference type="Proteomes" id="UP000234323">
    <property type="component" value="Unassembled WGS sequence"/>
</dbReference>
<proteinExistence type="predicted"/>
<gene>
    <name evidence="1" type="ORF">RhiirA4_453979</name>
</gene>
<name>A0A2I1G1R4_9GLOM</name>
<organism evidence="1 2">
    <name type="scientific">Rhizophagus irregularis</name>
    <dbReference type="NCBI Taxonomy" id="588596"/>
    <lineage>
        <taxon>Eukaryota</taxon>
        <taxon>Fungi</taxon>
        <taxon>Fungi incertae sedis</taxon>
        <taxon>Mucoromycota</taxon>
        <taxon>Glomeromycotina</taxon>
        <taxon>Glomeromycetes</taxon>
        <taxon>Glomerales</taxon>
        <taxon>Glomeraceae</taxon>
        <taxon>Rhizophagus</taxon>
    </lineage>
</organism>
<comment type="caution">
    <text evidence="1">The sequence shown here is derived from an EMBL/GenBank/DDBJ whole genome shotgun (WGS) entry which is preliminary data.</text>
</comment>
<evidence type="ECO:0000313" key="1">
    <source>
        <dbReference type="EMBL" id="PKY40577.1"/>
    </source>
</evidence>
<dbReference type="EMBL" id="LLXI01000108">
    <property type="protein sequence ID" value="PKY40577.1"/>
    <property type="molecule type" value="Genomic_DNA"/>
</dbReference>
<keyword evidence="2" id="KW-1185">Reference proteome</keyword>
<dbReference type="VEuPathDB" id="FungiDB:RhiirA1_453930"/>